<dbReference type="Proteomes" id="UP000241394">
    <property type="component" value="Chromosome LG3"/>
</dbReference>
<protein>
    <submittedName>
        <fullName evidence="1">Oocyte zinc finger protein like</fullName>
    </submittedName>
</protein>
<dbReference type="PANTHER" id="PTHR47184:SF2">
    <property type="entry name" value="SYMPLEKIN"/>
    <property type="match status" value="1"/>
</dbReference>
<organism evidence="1 2">
    <name type="scientific">Actinidia chinensis var. chinensis</name>
    <name type="common">Chinese soft-hair kiwi</name>
    <dbReference type="NCBI Taxonomy" id="1590841"/>
    <lineage>
        <taxon>Eukaryota</taxon>
        <taxon>Viridiplantae</taxon>
        <taxon>Streptophyta</taxon>
        <taxon>Embryophyta</taxon>
        <taxon>Tracheophyta</taxon>
        <taxon>Spermatophyta</taxon>
        <taxon>Magnoliopsida</taxon>
        <taxon>eudicotyledons</taxon>
        <taxon>Gunneridae</taxon>
        <taxon>Pentapetalae</taxon>
        <taxon>asterids</taxon>
        <taxon>Ericales</taxon>
        <taxon>Actinidiaceae</taxon>
        <taxon>Actinidia</taxon>
    </lineage>
</organism>
<dbReference type="PANTHER" id="PTHR47184">
    <property type="entry name" value="PHOSPHATIDYLINOSITOL 3-AND 4-KINASE FAMILY PROTEIN-RELATED"/>
    <property type="match status" value="1"/>
</dbReference>
<evidence type="ECO:0000313" key="1">
    <source>
        <dbReference type="EMBL" id="PSS32685.1"/>
    </source>
</evidence>
<dbReference type="STRING" id="1590841.A0A2R6RRN9"/>
<keyword evidence="2" id="KW-1185">Reference proteome</keyword>
<accession>A0A2R6RRN9</accession>
<gene>
    <name evidence="1" type="ORF">CEY00_Acc02985</name>
</gene>
<reference evidence="2" key="2">
    <citation type="journal article" date="2018" name="BMC Genomics">
        <title>A manually annotated Actinidia chinensis var. chinensis (kiwifruit) genome highlights the challenges associated with draft genomes and gene prediction in plants.</title>
        <authorList>
            <person name="Pilkington S.M."/>
            <person name="Crowhurst R."/>
            <person name="Hilario E."/>
            <person name="Nardozza S."/>
            <person name="Fraser L."/>
            <person name="Peng Y."/>
            <person name="Gunaseelan K."/>
            <person name="Simpson R."/>
            <person name="Tahir J."/>
            <person name="Deroles S.C."/>
            <person name="Templeton K."/>
            <person name="Luo Z."/>
            <person name="Davy M."/>
            <person name="Cheng C."/>
            <person name="McNeilage M."/>
            <person name="Scaglione D."/>
            <person name="Liu Y."/>
            <person name="Zhang Q."/>
            <person name="Datson P."/>
            <person name="De Silva N."/>
            <person name="Gardiner S.E."/>
            <person name="Bassett H."/>
            <person name="Chagne D."/>
            <person name="McCallum J."/>
            <person name="Dzierzon H."/>
            <person name="Deng C."/>
            <person name="Wang Y.Y."/>
            <person name="Barron L."/>
            <person name="Manako K."/>
            <person name="Bowen J."/>
            <person name="Foster T.M."/>
            <person name="Erridge Z.A."/>
            <person name="Tiffin H."/>
            <person name="Waite C.N."/>
            <person name="Davies K.M."/>
            <person name="Grierson E.P."/>
            <person name="Laing W.A."/>
            <person name="Kirk R."/>
            <person name="Chen X."/>
            <person name="Wood M."/>
            <person name="Montefiori M."/>
            <person name="Brummell D.A."/>
            <person name="Schwinn K.E."/>
            <person name="Catanach A."/>
            <person name="Fullerton C."/>
            <person name="Li D."/>
            <person name="Meiyalaghan S."/>
            <person name="Nieuwenhuizen N."/>
            <person name="Read N."/>
            <person name="Prakash R."/>
            <person name="Hunter D."/>
            <person name="Zhang H."/>
            <person name="McKenzie M."/>
            <person name="Knabel M."/>
            <person name="Harris A."/>
            <person name="Allan A.C."/>
            <person name="Gleave A."/>
            <person name="Chen A."/>
            <person name="Janssen B.J."/>
            <person name="Plunkett B."/>
            <person name="Ampomah-Dwamena C."/>
            <person name="Voogd C."/>
            <person name="Leif D."/>
            <person name="Lafferty D."/>
            <person name="Souleyre E.J.F."/>
            <person name="Varkonyi-Gasic E."/>
            <person name="Gambi F."/>
            <person name="Hanley J."/>
            <person name="Yao J.L."/>
            <person name="Cheung J."/>
            <person name="David K.M."/>
            <person name="Warren B."/>
            <person name="Marsh K."/>
            <person name="Snowden K.C."/>
            <person name="Lin-Wang K."/>
            <person name="Brian L."/>
            <person name="Martinez-Sanchez M."/>
            <person name="Wang M."/>
            <person name="Ileperuma N."/>
            <person name="Macnee N."/>
            <person name="Campin R."/>
            <person name="McAtee P."/>
            <person name="Drummond R.S.M."/>
            <person name="Espley R.V."/>
            <person name="Ireland H.S."/>
            <person name="Wu R."/>
            <person name="Atkinson R.G."/>
            <person name="Karunairetnam S."/>
            <person name="Bulley S."/>
            <person name="Chunkath S."/>
            <person name="Hanley Z."/>
            <person name="Storey R."/>
            <person name="Thrimawithana A.H."/>
            <person name="Thomson S."/>
            <person name="David C."/>
            <person name="Testolin R."/>
            <person name="Huang H."/>
            <person name="Hellens R.P."/>
            <person name="Schaffer R.J."/>
        </authorList>
    </citation>
    <scope>NUCLEOTIDE SEQUENCE [LARGE SCALE GENOMIC DNA]</scope>
    <source>
        <strain evidence="2">cv. Red5</strain>
    </source>
</reference>
<name>A0A2R6RRN9_ACTCC</name>
<dbReference type="Gramene" id="PSS32685">
    <property type="protein sequence ID" value="PSS32685"/>
    <property type="gene ID" value="CEY00_Acc02985"/>
</dbReference>
<dbReference type="InterPro" id="IPR011989">
    <property type="entry name" value="ARM-like"/>
</dbReference>
<dbReference type="OrthoDB" id="331600at2759"/>
<evidence type="ECO:0000313" key="2">
    <source>
        <dbReference type="Proteomes" id="UP000241394"/>
    </source>
</evidence>
<reference evidence="1 2" key="1">
    <citation type="submission" date="2017-07" db="EMBL/GenBank/DDBJ databases">
        <title>An improved, manually edited Actinidia chinensis var. chinensis (kiwifruit) genome highlights the challenges associated with draft genomes and gene prediction in plants.</title>
        <authorList>
            <person name="Pilkington S."/>
            <person name="Crowhurst R."/>
            <person name="Hilario E."/>
            <person name="Nardozza S."/>
            <person name="Fraser L."/>
            <person name="Peng Y."/>
            <person name="Gunaseelan K."/>
            <person name="Simpson R."/>
            <person name="Tahir J."/>
            <person name="Deroles S."/>
            <person name="Templeton K."/>
            <person name="Luo Z."/>
            <person name="Davy M."/>
            <person name="Cheng C."/>
            <person name="Mcneilage M."/>
            <person name="Scaglione D."/>
            <person name="Liu Y."/>
            <person name="Zhang Q."/>
            <person name="Datson P."/>
            <person name="De Silva N."/>
            <person name="Gardiner S."/>
            <person name="Bassett H."/>
            <person name="Chagne D."/>
            <person name="Mccallum J."/>
            <person name="Dzierzon H."/>
            <person name="Deng C."/>
            <person name="Wang Y.-Y."/>
            <person name="Barron N."/>
            <person name="Manako K."/>
            <person name="Bowen J."/>
            <person name="Foster T."/>
            <person name="Erridge Z."/>
            <person name="Tiffin H."/>
            <person name="Waite C."/>
            <person name="Davies K."/>
            <person name="Grierson E."/>
            <person name="Laing W."/>
            <person name="Kirk R."/>
            <person name="Chen X."/>
            <person name="Wood M."/>
            <person name="Montefiori M."/>
            <person name="Brummell D."/>
            <person name="Schwinn K."/>
            <person name="Catanach A."/>
            <person name="Fullerton C."/>
            <person name="Li D."/>
            <person name="Meiyalaghan S."/>
            <person name="Nieuwenhuizen N."/>
            <person name="Read N."/>
            <person name="Prakash R."/>
            <person name="Hunter D."/>
            <person name="Zhang H."/>
            <person name="Mckenzie M."/>
            <person name="Knabel M."/>
            <person name="Harris A."/>
            <person name="Allan A."/>
            <person name="Chen A."/>
            <person name="Janssen B."/>
            <person name="Plunkett B."/>
            <person name="Dwamena C."/>
            <person name="Voogd C."/>
            <person name="Leif D."/>
            <person name="Lafferty D."/>
            <person name="Souleyre E."/>
            <person name="Varkonyi-Gasic E."/>
            <person name="Gambi F."/>
            <person name="Hanley J."/>
            <person name="Yao J.-L."/>
            <person name="Cheung J."/>
            <person name="David K."/>
            <person name="Warren B."/>
            <person name="Marsh K."/>
            <person name="Snowden K."/>
            <person name="Lin-Wang K."/>
            <person name="Brian L."/>
            <person name="Martinez-Sanchez M."/>
            <person name="Wang M."/>
            <person name="Ileperuma N."/>
            <person name="Macnee N."/>
            <person name="Campin R."/>
            <person name="Mcatee P."/>
            <person name="Drummond R."/>
            <person name="Espley R."/>
            <person name="Ireland H."/>
            <person name="Wu R."/>
            <person name="Atkinson R."/>
            <person name="Karunairetnam S."/>
            <person name="Bulley S."/>
            <person name="Chunkath S."/>
            <person name="Hanley Z."/>
            <person name="Storey R."/>
            <person name="Thrimawithana A."/>
            <person name="Thomson S."/>
            <person name="David C."/>
            <person name="Testolin R."/>
        </authorList>
    </citation>
    <scope>NUCLEOTIDE SEQUENCE [LARGE SCALE GENOMIC DNA]</scope>
    <source>
        <strain evidence="2">cv. Red5</strain>
        <tissue evidence="1">Young leaf</tissue>
    </source>
</reference>
<dbReference type="InParanoid" id="A0A2R6RRN9"/>
<dbReference type="EMBL" id="NKQK01000003">
    <property type="protein sequence ID" value="PSS32685.1"/>
    <property type="molecule type" value="Genomic_DNA"/>
</dbReference>
<dbReference type="Gene3D" id="1.25.10.10">
    <property type="entry name" value="Leucine-rich Repeat Variant"/>
    <property type="match status" value="1"/>
</dbReference>
<dbReference type="AlphaFoldDB" id="A0A2R6RRN9"/>
<comment type="caution">
    <text evidence="1">The sequence shown here is derived from an EMBL/GenBank/DDBJ whole genome shotgun (WGS) entry which is preliminary data.</text>
</comment>
<proteinExistence type="predicted"/>
<sequence length="83" mass="9529">MVRIMAANTREKVASLVNLAKFAMDIPSKLERLRPLKNELSQADSVLLRVFPLLLDLHTDRFSPVRKFITEYALLTPIHIKTL</sequence>